<comment type="caution">
    <text evidence="8">The sequence shown here is derived from an EMBL/GenBank/DDBJ whole genome shotgun (WGS) entry which is preliminary data.</text>
</comment>
<dbReference type="PANTHER" id="PTHR47660">
    <property type="entry name" value="TRANSCRIPTION FACTOR WITH C2H2 AND ZN(2)-CYS(6) DNA BINDING DOMAIN (EUROFUNG)-RELATED-RELATED"/>
    <property type="match status" value="1"/>
</dbReference>
<keyword evidence="3" id="KW-0805">Transcription regulation</keyword>
<dbReference type="InterPro" id="IPR036864">
    <property type="entry name" value="Zn2-C6_fun-type_DNA-bd_sf"/>
</dbReference>
<dbReference type="Proteomes" id="UP001166286">
    <property type="component" value="Unassembled WGS sequence"/>
</dbReference>
<feature type="compositionally biased region" description="Polar residues" evidence="6">
    <location>
        <begin position="128"/>
        <end position="175"/>
    </location>
</feature>
<dbReference type="PROSITE" id="PS00463">
    <property type="entry name" value="ZN2_CY6_FUNGAL_1"/>
    <property type="match status" value="1"/>
</dbReference>
<dbReference type="PROSITE" id="PS50048">
    <property type="entry name" value="ZN2_CY6_FUNGAL_2"/>
    <property type="match status" value="1"/>
</dbReference>
<dbReference type="GO" id="GO:0000981">
    <property type="term" value="F:DNA-binding transcription factor activity, RNA polymerase II-specific"/>
    <property type="evidence" value="ECO:0007669"/>
    <property type="project" value="InterPro"/>
</dbReference>
<dbReference type="AlphaFoldDB" id="A0AA39R9G6"/>
<dbReference type="EMBL" id="JAFEKC020000001">
    <property type="protein sequence ID" value="KAK0517352.1"/>
    <property type="molecule type" value="Genomic_DNA"/>
</dbReference>
<evidence type="ECO:0000256" key="6">
    <source>
        <dbReference type="SAM" id="MobiDB-lite"/>
    </source>
</evidence>
<feature type="domain" description="Zn(2)-C6 fungal-type" evidence="7">
    <location>
        <begin position="34"/>
        <end position="64"/>
    </location>
</feature>
<dbReference type="SUPFAM" id="SSF57701">
    <property type="entry name" value="Zn2/Cys6 DNA-binding domain"/>
    <property type="match status" value="1"/>
</dbReference>
<feature type="region of interest" description="Disordered" evidence="6">
    <location>
        <begin position="258"/>
        <end position="293"/>
    </location>
</feature>
<reference evidence="8" key="1">
    <citation type="submission" date="2023-03" db="EMBL/GenBank/DDBJ databases">
        <title>Complete genome of Cladonia borealis.</title>
        <authorList>
            <person name="Park H."/>
        </authorList>
    </citation>
    <scope>NUCLEOTIDE SEQUENCE</scope>
    <source>
        <strain evidence="8">ANT050790</strain>
    </source>
</reference>
<protein>
    <recommendedName>
        <fullName evidence="7">Zn(2)-C6 fungal-type domain-containing protein</fullName>
    </recommendedName>
</protein>
<name>A0AA39R9G6_9LECA</name>
<keyword evidence="9" id="KW-1185">Reference proteome</keyword>
<gene>
    <name evidence="8" type="ORF">JMJ35_000507</name>
</gene>
<evidence type="ECO:0000256" key="4">
    <source>
        <dbReference type="ARBA" id="ARBA00023163"/>
    </source>
</evidence>
<evidence type="ECO:0000313" key="9">
    <source>
        <dbReference type="Proteomes" id="UP001166286"/>
    </source>
</evidence>
<dbReference type="GO" id="GO:0008270">
    <property type="term" value="F:zinc ion binding"/>
    <property type="evidence" value="ECO:0007669"/>
    <property type="project" value="InterPro"/>
</dbReference>
<feature type="compositionally biased region" description="Low complexity" evidence="6">
    <location>
        <begin position="280"/>
        <end position="291"/>
    </location>
</feature>
<evidence type="ECO:0000259" key="7">
    <source>
        <dbReference type="PROSITE" id="PS50048"/>
    </source>
</evidence>
<sequence>MFATLRCGPDEEPLVAIQETNQLPAQGQGHQHQACYHCREKKLKCTAQKTGCDRCVAQGIVCTFRPPNRRRDSISQQKRGGSSASMRRSEAIRTPTPSKNVAAQRKSKPSPTSNSSGTFGGSTPGLTNDNSSVSSSNGRLPTPQGNGQFQGTPNGMWQMSSIGSENATMAPSLNGTDFDLPQAKSPTRLEDFSNDANFDAFGLDQDDDRFSDIMDLDFGFSDFMTKDELEISAVRKPSALESGETRAVASLLQSPQGVRVNAFPPGPPQPSWTNFERSESTSSNSYQSTNEAKTSFSQKPMQCDCLATTLSLLENVHFREPHASASTLIHLLHEFKQWINFFKGVASCTVCKFVTDSLMLLVVVCEKLADSFRVVLNVYEKLAETMSESSAVLPEARMLIGEYRIDSVEELACLFMSLALRHLQSLHAITLALDKKAVQEKLTTHHELLQRLYDKHRAMRATLRQAHLKGS</sequence>
<evidence type="ECO:0000313" key="8">
    <source>
        <dbReference type="EMBL" id="KAK0517352.1"/>
    </source>
</evidence>
<accession>A0AA39R9G6</accession>
<dbReference type="CDD" id="cd00067">
    <property type="entry name" value="GAL4"/>
    <property type="match status" value="1"/>
</dbReference>
<organism evidence="8 9">
    <name type="scientific">Cladonia borealis</name>
    <dbReference type="NCBI Taxonomy" id="184061"/>
    <lineage>
        <taxon>Eukaryota</taxon>
        <taxon>Fungi</taxon>
        <taxon>Dikarya</taxon>
        <taxon>Ascomycota</taxon>
        <taxon>Pezizomycotina</taxon>
        <taxon>Lecanoromycetes</taxon>
        <taxon>OSLEUM clade</taxon>
        <taxon>Lecanoromycetidae</taxon>
        <taxon>Lecanorales</taxon>
        <taxon>Lecanorineae</taxon>
        <taxon>Cladoniaceae</taxon>
        <taxon>Cladonia</taxon>
    </lineage>
</organism>
<keyword evidence="1" id="KW-0479">Metal-binding</keyword>
<keyword evidence="2" id="KW-0862">Zinc</keyword>
<dbReference type="Pfam" id="PF00172">
    <property type="entry name" value="Zn_clus"/>
    <property type="match status" value="1"/>
</dbReference>
<evidence type="ECO:0000256" key="2">
    <source>
        <dbReference type="ARBA" id="ARBA00022833"/>
    </source>
</evidence>
<keyword evidence="4" id="KW-0804">Transcription</keyword>
<feature type="compositionally biased region" description="Polar residues" evidence="6">
    <location>
        <begin position="74"/>
        <end position="86"/>
    </location>
</feature>
<dbReference type="Gene3D" id="4.10.240.10">
    <property type="entry name" value="Zn(2)-C6 fungal-type DNA-binding domain"/>
    <property type="match status" value="1"/>
</dbReference>
<proteinExistence type="predicted"/>
<evidence type="ECO:0000256" key="3">
    <source>
        <dbReference type="ARBA" id="ARBA00023015"/>
    </source>
</evidence>
<keyword evidence="5" id="KW-0539">Nucleus</keyword>
<evidence type="ECO:0000256" key="1">
    <source>
        <dbReference type="ARBA" id="ARBA00022723"/>
    </source>
</evidence>
<dbReference type="InterPro" id="IPR001138">
    <property type="entry name" value="Zn2Cys6_DnaBD"/>
</dbReference>
<feature type="region of interest" description="Disordered" evidence="6">
    <location>
        <begin position="66"/>
        <end position="187"/>
    </location>
</feature>
<evidence type="ECO:0000256" key="5">
    <source>
        <dbReference type="ARBA" id="ARBA00023242"/>
    </source>
</evidence>
<dbReference type="SMART" id="SM00066">
    <property type="entry name" value="GAL4"/>
    <property type="match status" value="1"/>
</dbReference>